<evidence type="ECO:0000313" key="5">
    <source>
        <dbReference type="Proteomes" id="UP000515145"/>
    </source>
</evidence>
<dbReference type="InterPro" id="IPR001849">
    <property type="entry name" value="PH_domain"/>
</dbReference>
<dbReference type="Proteomes" id="UP000515145">
    <property type="component" value="Chromosome 7"/>
</dbReference>
<proteinExistence type="predicted"/>
<dbReference type="PANTHER" id="PTHR15478:SF12">
    <property type="entry name" value="PLECKSTRIN HOMOLOGY-LIKE DOMAIN FAMILY A MEMBER 3"/>
    <property type="match status" value="1"/>
</dbReference>
<evidence type="ECO:0000256" key="1">
    <source>
        <dbReference type="ARBA" id="ARBA00004496"/>
    </source>
</evidence>
<accession>A0A6P7ICT4</accession>
<feature type="domain" description="PH" evidence="4">
    <location>
        <begin position="7"/>
        <end position="111"/>
    </location>
</feature>
<dbReference type="GO" id="GO:1901981">
    <property type="term" value="F:phosphatidylinositol phosphate binding"/>
    <property type="evidence" value="ECO:0007669"/>
    <property type="project" value="InterPro"/>
</dbReference>
<name>A0A6P7ICT4_9TELE</name>
<evidence type="ECO:0000259" key="4">
    <source>
        <dbReference type="SMART" id="SM00233"/>
    </source>
</evidence>
<dbReference type="SUPFAM" id="SSF50729">
    <property type="entry name" value="PH domain-like"/>
    <property type="match status" value="1"/>
</dbReference>
<dbReference type="PANTHER" id="PTHR15478">
    <property type="entry name" value="PLECKSTRIN HOMOLOGY-LIKE DOMAIN, PQ-RICH PROTEIN"/>
    <property type="match status" value="1"/>
</dbReference>
<dbReference type="CTD" id="23612"/>
<gene>
    <name evidence="6" type="primary">phlda3</name>
</gene>
<sequence>MSFPVKVMRDGLLEKRSSGLLQLWKKKRCVLTEEGLRLHNCKGGGDAPGTAWSSKAKELLFERMATVDCVEYKRGLVYFTVVMSTGKEIDFRCPQDGTAWNAEIALALVRYKNLQAVQTGRKRHLSTAHLGSTGEDEPSGFLGVNQPDGRSPGVIQ</sequence>
<protein>
    <submittedName>
        <fullName evidence="6">Pleckstrin homology-like domain family A member 3</fullName>
    </submittedName>
</protein>
<dbReference type="GO" id="GO:0005737">
    <property type="term" value="C:cytoplasm"/>
    <property type="evidence" value="ECO:0007669"/>
    <property type="project" value="UniProtKB-SubCell"/>
</dbReference>
<organism evidence="5 6">
    <name type="scientific">Parambassis ranga</name>
    <name type="common">Indian glassy fish</name>
    <dbReference type="NCBI Taxonomy" id="210632"/>
    <lineage>
        <taxon>Eukaryota</taxon>
        <taxon>Metazoa</taxon>
        <taxon>Chordata</taxon>
        <taxon>Craniata</taxon>
        <taxon>Vertebrata</taxon>
        <taxon>Euteleostomi</taxon>
        <taxon>Actinopterygii</taxon>
        <taxon>Neopterygii</taxon>
        <taxon>Teleostei</taxon>
        <taxon>Neoteleostei</taxon>
        <taxon>Acanthomorphata</taxon>
        <taxon>Ovalentaria</taxon>
        <taxon>Ambassidae</taxon>
        <taxon>Parambassis</taxon>
    </lineage>
</organism>
<dbReference type="GO" id="GO:0043065">
    <property type="term" value="P:positive regulation of apoptotic process"/>
    <property type="evidence" value="ECO:0007669"/>
    <property type="project" value="InterPro"/>
</dbReference>
<evidence type="ECO:0000313" key="6">
    <source>
        <dbReference type="RefSeq" id="XP_028266105.1"/>
    </source>
</evidence>
<comment type="subcellular location">
    <subcellularLocation>
        <location evidence="1">Cytoplasm</location>
    </subcellularLocation>
</comment>
<evidence type="ECO:0000256" key="2">
    <source>
        <dbReference type="ARBA" id="ARBA00022490"/>
    </source>
</evidence>
<dbReference type="InParanoid" id="A0A6P7ICT4"/>
<dbReference type="OrthoDB" id="9630709at2759"/>
<keyword evidence="2" id="KW-0963">Cytoplasm</keyword>
<reference evidence="6" key="1">
    <citation type="submission" date="2025-08" db="UniProtKB">
        <authorList>
            <consortium name="RefSeq"/>
        </authorList>
    </citation>
    <scope>IDENTIFICATION</scope>
</reference>
<dbReference type="InterPro" id="IPR042832">
    <property type="entry name" value="PHLA1/2/3"/>
</dbReference>
<evidence type="ECO:0000256" key="3">
    <source>
        <dbReference type="SAM" id="MobiDB-lite"/>
    </source>
</evidence>
<dbReference type="GeneID" id="114438765"/>
<dbReference type="SMART" id="SM00233">
    <property type="entry name" value="PH"/>
    <property type="match status" value="1"/>
</dbReference>
<dbReference type="AlphaFoldDB" id="A0A6P7ICT4"/>
<keyword evidence="5" id="KW-1185">Reference proteome</keyword>
<feature type="region of interest" description="Disordered" evidence="3">
    <location>
        <begin position="125"/>
        <end position="156"/>
    </location>
</feature>
<dbReference type="RefSeq" id="XP_028266105.1">
    <property type="nucleotide sequence ID" value="XM_028410304.1"/>
</dbReference>